<dbReference type="AlphaFoldDB" id="A0A084E4I2"/>
<comment type="caution">
    <text evidence="2">The sequence shown here is derived from an EMBL/GenBank/DDBJ whole genome shotgun (WGS) entry which is preliminary data.</text>
</comment>
<evidence type="ECO:0008006" key="4">
    <source>
        <dbReference type="Google" id="ProtNLM"/>
    </source>
</evidence>
<dbReference type="EMBL" id="JGVR01000062">
    <property type="protein sequence ID" value="KEZ12874.1"/>
    <property type="molecule type" value="Genomic_DNA"/>
</dbReference>
<feature type="signal peptide" evidence="1">
    <location>
        <begin position="1"/>
        <end position="24"/>
    </location>
</feature>
<dbReference type="RefSeq" id="WP_202902497.1">
    <property type="nucleotide sequence ID" value="NZ_JGVR01000062.1"/>
</dbReference>
<name>A0A084E4I2_SPHYA</name>
<dbReference type="eggNOG" id="ENOG5033IQD">
    <property type="taxonomic scope" value="Bacteria"/>
</dbReference>
<reference evidence="2 3" key="1">
    <citation type="submission" date="2014-03" db="EMBL/GenBank/DDBJ databases">
        <title>Genome sequence of Sphingobium yanoikuyae B1.</title>
        <authorList>
            <person name="Gan H.M."/>
            <person name="Gan H.Y."/>
            <person name="Savka M.A."/>
        </authorList>
    </citation>
    <scope>NUCLEOTIDE SEQUENCE [LARGE SCALE GENOMIC DNA]</scope>
    <source>
        <strain evidence="2 3">B1</strain>
    </source>
</reference>
<evidence type="ECO:0000256" key="1">
    <source>
        <dbReference type="SAM" id="SignalP"/>
    </source>
</evidence>
<accession>A0A084E4I2</accession>
<protein>
    <recommendedName>
        <fullName evidence="4">Sel1 repeat family protein</fullName>
    </recommendedName>
</protein>
<keyword evidence="1" id="KW-0732">Signal</keyword>
<evidence type="ECO:0000313" key="2">
    <source>
        <dbReference type="EMBL" id="KEZ12874.1"/>
    </source>
</evidence>
<evidence type="ECO:0000313" key="3">
    <source>
        <dbReference type="Proteomes" id="UP000028534"/>
    </source>
</evidence>
<organism evidence="2 3">
    <name type="scientific">Sphingobium yanoikuyae</name>
    <name type="common">Sphingomonas yanoikuyae</name>
    <dbReference type="NCBI Taxonomy" id="13690"/>
    <lineage>
        <taxon>Bacteria</taxon>
        <taxon>Pseudomonadati</taxon>
        <taxon>Pseudomonadota</taxon>
        <taxon>Alphaproteobacteria</taxon>
        <taxon>Sphingomonadales</taxon>
        <taxon>Sphingomonadaceae</taxon>
        <taxon>Sphingobium</taxon>
    </lineage>
</organism>
<feature type="chain" id="PRO_5001774128" description="Sel1 repeat family protein" evidence="1">
    <location>
        <begin position="25"/>
        <end position="299"/>
    </location>
</feature>
<dbReference type="PATRIC" id="fig|13690.10.peg.5242"/>
<dbReference type="Proteomes" id="UP000028534">
    <property type="component" value="Unassembled WGS sequence"/>
</dbReference>
<proteinExistence type="predicted"/>
<sequence length="299" mass="31637">MRGFYKAILLSAALFGIFSSPAHADAPSSGTKAYEKGDLRKAVEKWSQSQKPEAAYRIATLAEVGKIQGCDVIYCTASWYFKAATGGHIPSITHLAILNFNNGYKDVGVSQLQLAARWNDSLARDLLGQMDQVVPEPDLYNQALQQERARQFAVEIARQQRQAQIAQMLGYFIGCGLGGGCAMPSGNMVATQPASPAAPLVGPMSGTRHSSPNVIHAPPPPQMCPDGTYVIGTCKMAPNGRFVGGQPQMAPDGSFVGGTPRMTPNGRFVGGNGPITMCPDGSFVAGSCRLAPNGQYVGQ</sequence>
<gene>
    <name evidence="2" type="ORF">CP98_05072</name>
</gene>